<organism evidence="7">
    <name type="scientific">Culicoides sonorensis</name>
    <name type="common">Biting midge</name>
    <dbReference type="NCBI Taxonomy" id="179676"/>
    <lineage>
        <taxon>Eukaryota</taxon>
        <taxon>Metazoa</taxon>
        <taxon>Ecdysozoa</taxon>
        <taxon>Arthropoda</taxon>
        <taxon>Hexapoda</taxon>
        <taxon>Insecta</taxon>
        <taxon>Pterygota</taxon>
        <taxon>Neoptera</taxon>
        <taxon>Endopterygota</taxon>
        <taxon>Diptera</taxon>
        <taxon>Nematocera</taxon>
        <taxon>Chironomoidea</taxon>
        <taxon>Ceratopogonidae</taxon>
        <taxon>Ceratopogoninae</taxon>
        <taxon>Culicoides</taxon>
        <taxon>Monoculicoides</taxon>
    </lineage>
</organism>
<dbReference type="Gene3D" id="2.40.10.10">
    <property type="entry name" value="Trypsin-like serine proteases"/>
    <property type="match status" value="1"/>
</dbReference>
<feature type="chain" id="PRO_5033779083" evidence="4">
    <location>
        <begin position="20"/>
        <end position="430"/>
    </location>
</feature>
<dbReference type="GO" id="GO:0004252">
    <property type="term" value="F:serine-type endopeptidase activity"/>
    <property type="evidence" value="ECO:0007669"/>
    <property type="project" value="InterPro"/>
</dbReference>
<dbReference type="Pfam" id="PF00089">
    <property type="entry name" value="Trypsin"/>
    <property type="match status" value="1"/>
</dbReference>
<dbReference type="PRINTS" id="PR00722">
    <property type="entry name" value="CHYMOTRYPSIN"/>
</dbReference>
<dbReference type="InterPro" id="IPR001254">
    <property type="entry name" value="Trypsin_dom"/>
</dbReference>
<dbReference type="VEuPathDB" id="VectorBase:CSON006747"/>
<reference evidence="6" key="1">
    <citation type="submission" date="2018-04" db="EMBL/GenBank/DDBJ databases">
        <authorList>
            <person name="Go L.Y."/>
            <person name="Mitchell J.A."/>
        </authorList>
    </citation>
    <scope>NUCLEOTIDE SEQUENCE</scope>
    <source>
        <tissue evidence="6">Whole organism</tissue>
    </source>
</reference>
<dbReference type="EMBL" id="UFQS01000253">
    <property type="protein sequence ID" value="SSX02034.1"/>
    <property type="molecule type" value="Genomic_DNA"/>
</dbReference>
<dbReference type="SUPFAM" id="SSF50494">
    <property type="entry name" value="Trypsin-like serine proteases"/>
    <property type="match status" value="1"/>
</dbReference>
<evidence type="ECO:0000256" key="1">
    <source>
        <dbReference type="ARBA" id="ARBA00023157"/>
    </source>
</evidence>
<dbReference type="InterPro" id="IPR009003">
    <property type="entry name" value="Peptidase_S1_PA"/>
</dbReference>
<dbReference type="SMART" id="SM00020">
    <property type="entry name" value="Tryp_SPc"/>
    <property type="match status" value="1"/>
</dbReference>
<sequence>MKLLAVILTFFLTITCSYGASTVFSENSDSEGLRYFEFPDGDGQVQQAQQQQVPQDFEVNAAGEGIFRQGITNGTVVIVPTINPGFNPTIVTNGTTCTCIPRGSACAGNSGGGGSGTNFGDNQLDVRIVNTAGGITAGTVINAPISPALNTAVGSQLNSCPSNILQLCCINGGYQCGRQFPPVVGAPTPPAGSSYFGQYPWQVVLLTTGDVYVGSGVLIDNFNVLTVAHRITPYTTGRFLKVRLGEWDASSTAEPIPAQEFTVSRIFIHPNYVASNLRNNVAILRLATRVNLGQVPTITTACLTTSVISSGRCFVSGWGRNAFVNGQYQSIQKQTDVPIIDQATCQSQLRTTRLGSGFVLDTTSFICAGGEPGRDACTGDGGAPLVCNVNGLFYVVGLVAWGIGCGTSSIPGVYVNVASYIPWIQSTLFQ</sequence>
<dbReference type="GO" id="GO:0006508">
    <property type="term" value="P:proteolysis"/>
    <property type="evidence" value="ECO:0007669"/>
    <property type="project" value="InterPro"/>
</dbReference>
<dbReference type="AlphaFoldDB" id="A0A336LZG2"/>
<protein>
    <submittedName>
        <fullName evidence="7">CSON006747 protein</fullName>
    </submittedName>
</protein>
<feature type="signal peptide" evidence="4">
    <location>
        <begin position="1"/>
        <end position="19"/>
    </location>
</feature>
<keyword evidence="4" id="KW-0732">Signal</keyword>
<dbReference type="PROSITE" id="PS50240">
    <property type="entry name" value="TRYPSIN_DOM"/>
    <property type="match status" value="1"/>
</dbReference>
<keyword evidence="1" id="KW-1015">Disulfide bond</keyword>
<evidence type="ECO:0000313" key="7">
    <source>
        <dbReference type="EMBL" id="SSX22411.1"/>
    </source>
</evidence>
<dbReference type="InterPro" id="IPR051487">
    <property type="entry name" value="Ser/Thr_Proteases_Immune/Dev"/>
</dbReference>
<gene>
    <name evidence="7" type="primary">CSON006747</name>
</gene>
<dbReference type="EMBL" id="UFQT01000253">
    <property type="protein sequence ID" value="SSX22411.1"/>
    <property type="molecule type" value="Genomic_DNA"/>
</dbReference>
<evidence type="ECO:0000259" key="5">
    <source>
        <dbReference type="PROSITE" id="PS50240"/>
    </source>
</evidence>
<evidence type="ECO:0000256" key="3">
    <source>
        <dbReference type="ARBA" id="ARBA00024195"/>
    </source>
</evidence>
<keyword evidence="2" id="KW-0325">Glycoprotein</keyword>
<dbReference type="InterPro" id="IPR043504">
    <property type="entry name" value="Peptidase_S1_PA_chymotrypsin"/>
</dbReference>
<dbReference type="FunFam" id="2.40.10.10:FF:000002">
    <property type="entry name" value="Transmembrane protease serine"/>
    <property type="match status" value="1"/>
</dbReference>
<feature type="domain" description="Peptidase S1" evidence="5">
    <location>
        <begin position="183"/>
        <end position="429"/>
    </location>
</feature>
<dbReference type="CDD" id="cd00190">
    <property type="entry name" value="Tryp_SPc"/>
    <property type="match status" value="1"/>
</dbReference>
<accession>A0A336LZG2</accession>
<dbReference type="PANTHER" id="PTHR24256">
    <property type="entry name" value="TRYPTASE-RELATED"/>
    <property type="match status" value="1"/>
</dbReference>
<proteinExistence type="inferred from homology"/>
<comment type="similarity">
    <text evidence="3">Belongs to the peptidase S1 family. CLIP subfamily.</text>
</comment>
<evidence type="ECO:0000256" key="4">
    <source>
        <dbReference type="SAM" id="SignalP"/>
    </source>
</evidence>
<dbReference type="InterPro" id="IPR001314">
    <property type="entry name" value="Peptidase_S1A"/>
</dbReference>
<evidence type="ECO:0000313" key="6">
    <source>
        <dbReference type="EMBL" id="SSX02034.1"/>
    </source>
</evidence>
<reference evidence="7" key="2">
    <citation type="submission" date="2018-07" db="EMBL/GenBank/DDBJ databases">
        <authorList>
            <person name="Quirk P.G."/>
            <person name="Krulwich T.A."/>
        </authorList>
    </citation>
    <scope>NUCLEOTIDE SEQUENCE</scope>
</reference>
<name>A0A336LZG2_CULSO</name>
<evidence type="ECO:0000256" key="2">
    <source>
        <dbReference type="ARBA" id="ARBA00023180"/>
    </source>
</evidence>